<dbReference type="AlphaFoldDB" id="A0A7D7QJA0"/>
<reference evidence="7" key="2">
    <citation type="submission" date="2020-07" db="EMBL/GenBank/DDBJ databases">
        <title>Flavobacterium sp. xlx-214.</title>
        <authorList>
            <person name="Yang C."/>
        </authorList>
    </citation>
    <scope>NUCLEOTIDE SEQUENCE [LARGE SCALE GENOMIC DNA]</scope>
    <source>
        <strain evidence="7">CX-624</strain>
    </source>
</reference>
<dbReference type="InterPro" id="IPR050811">
    <property type="entry name" value="Phosphate_ABC_transporter"/>
</dbReference>
<protein>
    <submittedName>
        <fullName evidence="5">Substrate-binding domain-containing protein</fullName>
    </submittedName>
</protein>
<accession>A0A7D7QJA0</accession>
<dbReference type="InterPro" id="IPR024370">
    <property type="entry name" value="PBP_domain"/>
</dbReference>
<evidence type="ECO:0000313" key="4">
    <source>
        <dbReference type="EMBL" id="MBA5247721.1"/>
    </source>
</evidence>
<keyword evidence="7" id="KW-1185">Reference proteome</keyword>
<reference evidence="5 6" key="1">
    <citation type="submission" date="2020-07" db="EMBL/GenBank/DDBJ databases">
        <title>Chryseobacterium sp.cx-624.</title>
        <authorList>
            <person name="Yang C."/>
        </authorList>
    </citation>
    <scope>NUCLEOTIDE SEQUENCE [LARGE SCALE GENOMIC DNA]</scope>
    <source>
        <strain evidence="5">Cx-624</strain>
        <strain evidence="6">cx-624</strain>
    </source>
</reference>
<reference evidence="4" key="3">
    <citation type="submission" date="2020-07" db="EMBL/GenBank/DDBJ databases">
        <authorList>
            <person name="Yang C."/>
        </authorList>
    </citation>
    <scope>NUCLEOTIDE SEQUENCE</scope>
    <source>
        <strain evidence="4">Cx-624</strain>
    </source>
</reference>
<evidence type="ECO:0000256" key="1">
    <source>
        <dbReference type="ARBA" id="ARBA00022729"/>
    </source>
</evidence>
<dbReference type="RefSeq" id="WP_181887824.1">
    <property type="nucleotide sequence ID" value="NZ_CP059472.1"/>
</dbReference>
<keyword evidence="1 2" id="KW-0732">Signal</keyword>
<dbReference type="EMBL" id="CP059472">
    <property type="protein sequence ID" value="QMS97305.1"/>
    <property type="molecule type" value="Genomic_DNA"/>
</dbReference>
<dbReference type="EMBL" id="JACEUX010000004">
    <property type="protein sequence ID" value="MBA5247721.1"/>
    <property type="molecule type" value="Genomic_DNA"/>
</dbReference>
<evidence type="ECO:0000259" key="3">
    <source>
        <dbReference type="Pfam" id="PF12849"/>
    </source>
</evidence>
<evidence type="ECO:0000313" key="5">
    <source>
        <dbReference type="EMBL" id="QMS97305.1"/>
    </source>
</evidence>
<name>A0A7D7QJA0_9FLAO</name>
<dbReference type="PANTHER" id="PTHR30570:SF1">
    <property type="entry name" value="PHOSPHATE-BINDING PROTEIN PSTS"/>
    <property type="match status" value="1"/>
</dbReference>
<gene>
    <name evidence="5" type="ORF">H1R16_06030</name>
    <name evidence="4" type="ORF">H2507_11135</name>
</gene>
<evidence type="ECO:0000313" key="7">
    <source>
        <dbReference type="Proteomes" id="UP000539710"/>
    </source>
</evidence>
<evidence type="ECO:0000256" key="2">
    <source>
        <dbReference type="SAM" id="SignalP"/>
    </source>
</evidence>
<feature type="chain" id="PRO_5044656310" evidence="2">
    <location>
        <begin position="22"/>
        <end position="289"/>
    </location>
</feature>
<evidence type="ECO:0000313" key="6">
    <source>
        <dbReference type="Proteomes" id="UP000515349"/>
    </source>
</evidence>
<proteinExistence type="predicted"/>
<feature type="signal peptide" evidence="2">
    <location>
        <begin position="1"/>
        <end position="21"/>
    </location>
</feature>
<dbReference type="PROSITE" id="PS51257">
    <property type="entry name" value="PROKAR_LIPOPROTEIN"/>
    <property type="match status" value="1"/>
</dbReference>
<dbReference type="Proteomes" id="UP000515349">
    <property type="component" value="Chromosome"/>
</dbReference>
<dbReference type="SUPFAM" id="SSF53850">
    <property type="entry name" value="Periplasmic binding protein-like II"/>
    <property type="match status" value="1"/>
</dbReference>
<dbReference type="KEGG" id="cbau:H1R16_06030"/>
<dbReference type="Proteomes" id="UP000539710">
    <property type="component" value="Unassembled WGS sequence"/>
</dbReference>
<sequence length="289" mass="32847">MKISIYIIALLVFLFSCTEKAESAPENYHQGEVTILTDESFRSVTEALADGYMIHYPNTQVKVETRKEDVGFMDLLQGKAKVAVMSRELSEEEIKEYERVTESKFEPAKFAADAVVFVVPRDSERESISMEEISSAMQSPEKQLVFDGTNASNLNFVAQQLGKKPAELQYSIISGNSNIIRELQNYPNKIGVVGLNTLSRPYSAEAENLRKQVKILPITYKGKTVAPETTNLANMSYPFTRVLYFLVNERTFNIAHGFIRFSCTHLGQMIVDKEGLQKYNLYQREVKMY</sequence>
<feature type="domain" description="PBP" evidence="3">
    <location>
        <begin position="24"/>
        <end position="262"/>
    </location>
</feature>
<dbReference type="PANTHER" id="PTHR30570">
    <property type="entry name" value="PERIPLASMIC PHOSPHATE BINDING COMPONENT OF PHOSPHATE ABC TRANSPORTER"/>
    <property type="match status" value="1"/>
</dbReference>
<dbReference type="Pfam" id="PF12849">
    <property type="entry name" value="PBP_like_2"/>
    <property type="match status" value="1"/>
</dbReference>
<organism evidence="5 6">
    <name type="scientific">Marnyiella aurantia</name>
    <dbReference type="NCBI Taxonomy" id="2758037"/>
    <lineage>
        <taxon>Bacteria</taxon>
        <taxon>Pseudomonadati</taxon>
        <taxon>Bacteroidota</taxon>
        <taxon>Flavobacteriia</taxon>
        <taxon>Flavobacteriales</taxon>
        <taxon>Weeksellaceae</taxon>
        <taxon>Marnyiella</taxon>
    </lineage>
</organism>
<dbReference type="Gene3D" id="3.40.190.10">
    <property type="entry name" value="Periplasmic binding protein-like II"/>
    <property type="match status" value="2"/>
</dbReference>